<feature type="transmembrane region" description="Helical" evidence="8">
    <location>
        <begin position="220"/>
        <end position="240"/>
    </location>
</feature>
<evidence type="ECO:0000256" key="8">
    <source>
        <dbReference type="SAM" id="Phobius"/>
    </source>
</evidence>
<keyword evidence="3" id="KW-0813">Transport</keyword>
<feature type="transmembrane region" description="Helical" evidence="8">
    <location>
        <begin position="283"/>
        <end position="304"/>
    </location>
</feature>
<dbReference type="RefSeq" id="WP_128496331.1">
    <property type="nucleotide sequence ID" value="NZ_RZNB01000009.1"/>
</dbReference>
<feature type="transmembrane region" description="Helical" evidence="8">
    <location>
        <begin position="252"/>
        <end position="271"/>
    </location>
</feature>
<dbReference type="InterPro" id="IPR020846">
    <property type="entry name" value="MFS_dom"/>
</dbReference>
<evidence type="ECO:0000313" key="10">
    <source>
        <dbReference type="EMBL" id="RWZ46153.1"/>
    </source>
</evidence>
<sequence>MASRPAPIPGDAADGSQRRMLVALLAAGLATFGELYAVQGVLPLIARDLGVTPAESALTISVATGGLALTVLPWASVAERIGRLRAMRIALLASAVLSVVAAVAPTFELLMLVRFLGGAALGAVPALAVAYIHDRSTGAAASVAAAAYVSGTTIGGAAGRILAGLLSEELGWRSALLVVSGVSLASAILFVVLAPPAAVQRPAGVGLRWREKIGRALADPTLRVLFAVTVLLVGVFVAVYNYLGFRLEAPPFLIPPALASLIFLTYLAGTASSRVAGWWSTRLGRRSVVLIGLGAMVVGVLLMLSDSVPVLLVGLAALTAGFFGCHATATAWVGARAEREWRGQASALYTIAFYSGSAIGSWLLGLAFQAGGWPLLSGLSLAALTVVAAGTASLRSDERSQP</sequence>
<comment type="caution">
    <text evidence="10">The sequence shown here is derived from an EMBL/GenBank/DDBJ whole genome shotgun (WGS) entry which is preliminary data.</text>
</comment>
<evidence type="ECO:0000256" key="6">
    <source>
        <dbReference type="ARBA" id="ARBA00022989"/>
    </source>
</evidence>
<dbReference type="OrthoDB" id="63984at2"/>
<feature type="transmembrane region" description="Helical" evidence="8">
    <location>
        <begin position="113"/>
        <end position="132"/>
    </location>
</feature>
<feature type="transmembrane region" description="Helical" evidence="8">
    <location>
        <begin position="139"/>
        <end position="163"/>
    </location>
</feature>
<feature type="transmembrane region" description="Helical" evidence="8">
    <location>
        <begin position="57"/>
        <end position="77"/>
    </location>
</feature>
<feature type="transmembrane region" description="Helical" evidence="8">
    <location>
        <begin position="175"/>
        <end position="199"/>
    </location>
</feature>
<evidence type="ECO:0000256" key="5">
    <source>
        <dbReference type="ARBA" id="ARBA00022692"/>
    </source>
</evidence>
<dbReference type="Pfam" id="PF07690">
    <property type="entry name" value="MFS_1"/>
    <property type="match status" value="1"/>
</dbReference>
<dbReference type="GO" id="GO:0022857">
    <property type="term" value="F:transmembrane transporter activity"/>
    <property type="evidence" value="ECO:0007669"/>
    <property type="project" value="InterPro"/>
</dbReference>
<dbReference type="CDD" id="cd17324">
    <property type="entry name" value="MFS_NepI_like"/>
    <property type="match status" value="1"/>
</dbReference>
<dbReference type="PANTHER" id="PTHR43271">
    <property type="entry name" value="BLL2771 PROTEIN"/>
    <property type="match status" value="1"/>
</dbReference>
<protein>
    <submittedName>
        <fullName evidence="10">MFS transporter</fullName>
    </submittedName>
</protein>
<dbReference type="SUPFAM" id="SSF103473">
    <property type="entry name" value="MFS general substrate transporter"/>
    <property type="match status" value="1"/>
</dbReference>
<feature type="transmembrane region" description="Helical" evidence="8">
    <location>
        <begin position="310"/>
        <end position="335"/>
    </location>
</feature>
<feature type="transmembrane region" description="Helical" evidence="8">
    <location>
        <begin position="347"/>
        <end position="368"/>
    </location>
</feature>
<feature type="transmembrane region" description="Helical" evidence="8">
    <location>
        <begin position="374"/>
        <end position="394"/>
    </location>
</feature>
<evidence type="ECO:0000256" key="4">
    <source>
        <dbReference type="ARBA" id="ARBA00022475"/>
    </source>
</evidence>
<keyword evidence="7 8" id="KW-0472">Membrane</keyword>
<feature type="transmembrane region" description="Helical" evidence="8">
    <location>
        <begin position="21"/>
        <end position="45"/>
    </location>
</feature>
<dbReference type="GO" id="GO:0005886">
    <property type="term" value="C:plasma membrane"/>
    <property type="evidence" value="ECO:0007669"/>
    <property type="project" value="UniProtKB-SubCell"/>
</dbReference>
<keyword evidence="4" id="KW-1003">Cell membrane</keyword>
<keyword evidence="11" id="KW-1185">Reference proteome</keyword>
<evidence type="ECO:0000256" key="2">
    <source>
        <dbReference type="ARBA" id="ARBA00008335"/>
    </source>
</evidence>
<evidence type="ECO:0000256" key="7">
    <source>
        <dbReference type="ARBA" id="ARBA00023136"/>
    </source>
</evidence>
<organism evidence="10 11">
    <name type="scientific">Labedella phragmitis</name>
    <dbReference type="NCBI Taxonomy" id="2498849"/>
    <lineage>
        <taxon>Bacteria</taxon>
        <taxon>Bacillati</taxon>
        <taxon>Actinomycetota</taxon>
        <taxon>Actinomycetes</taxon>
        <taxon>Micrococcales</taxon>
        <taxon>Microbacteriaceae</taxon>
        <taxon>Labedella</taxon>
    </lineage>
</organism>
<dbReference type="EMBL" id="RZNB01000009">
    <property type="protein sequence ID" value="RWZ46153.1"/>
    <property type="molecule type" value="Genomic_DNA"/>
</dbReference>
<accession>A0A3S3Z274</accession>
<dbReference type="Gene3D" id="1.20.1250.20">
    <property type="entry name" value="MFS general substrate transporter like domains"/>
    <property type="match status" value="1"/>
</dbReference>
<keyword evidence="5 8" id="KW-0812">Transmembrane</keyword>
<comment type="subcellular location">
    <subcellularLocation>
        <location evidence="1">Cell membrane</location>
        <topology evidence="1">Multi-pass membrane protein</topology>
    </subcellularLocation>
</comment>
<evidence type="ECO:0000313" key="11">
    <source>
        <dbReference type="Proteomes" id="UP000288547"/>
    </source>
</evidence>
<proteinExistence type="inferred from homology"/>
<dbReference type="PROSITE" id="PS50850">
    <property type="entry name" value="MFS"/>
    <property type="match status" value="1"/>
</dbReference>
<dbReference type="InterPro" id="IPR036259">
    <property type="entry name" value="MFS_trans_sf"/>
</dbReference>
<feature type="domain" description="Major facilitator superfamily (MFS) profile" evidence="9">
    <location>
        <begin position="20"/>
        <end position="400"/>
    </location>
</feature>
<comment type="similarity">
    <text evidence="2">Belongs to the major facilitator superfamily.</text>
</comment>
<evidence type="ECO:0000256" key="1">
    <source>
        <dbReference type="ARBA" id="ARBA00004651"/>
    </source>
</evidence>
<gene>
    <name evidence="10" type="ORF">ELQ90_16145</name>
</gene>
<dbReference type="Proteomes" id="UP000288547">
    <property type="component" value="Unassembled WGS sequence"/>
</dbReference>
<dbReference type="InterPro" id="IPR011701">
    <property type="entry name" value="MFS"/>
</dbReference>
<feature type="transmembrane region" description="Helical" evidence="8">
    <location>
        <begin position="89"/>
        <end position="107"/>
    </location>
</feature>
<dbReference type="PANTHER" id="PTHR43271:SF1">
    <property type="entry name" value="INNER MEMBRANE TRANSPORT PROTEIN YNFM"/>
    <property type="match status" value="1"/>
</dbReference>
<keyword evidence="6 8" id="KW-1133">Transmembrane helix</keyword>
<evidence type="ECO:0000256" key="3">
    <source>
        <dbReference type="ARBA" id="ARBA00022448"/>
    </source>
</evidence>
<dbReference type="AlphaFoldDB" id="A0A3S3Z274"/>
<evidence type="ECO:0000259" key="9">
    <source>
        <dbReference type="PROSITE" id="PS50850"/>
    </source>
</evidence>
<name>A0A3S3Z274_9MICO</name>
<reference evidence="10 11" key="1">
    <citation type="submission" date="2018-12" db="EMBL/GenBank/DDBJ databases">
        <authorList>
            <person name="Li F."/>
        </authorList>
    </citation>
    <scope>NUCLEOTIDE SEQUENCE [LARGE SCALE GENOMIC DNA]</scope>
    <source>
        <strain evidence="10 11">11W25H-1</strain>
    </source>
</reference>